<evidence type="ECO:0000256" key="1">
    <source>
        <dbReference type="SAM" id="MobiDB-lite"/>
    </source>
</evidence>
<dbReference type="Proteomes" id="UP000366872">
    <property type="component" value="Unassembled WGS sequence"/>
</dbReference>
<keyword evidence="2" id="KW-0472">Membrane</keyword>
<feature type="transmembrane region" description="Helical" evidence="2">
    <location>
        <begin position="63"/>
        <end position="80"/>
    </location>
</feature>
<reference evidence="3 4" key="1">
    <citation type="submission" date="2019-04" db="EMBL/GenBank/DDBJ databases">
        <authorList>
            <person name="Van Vliet M D."/>
        </authorList>
    </citation>
    <scope>NUCLEOTIDE SEQUENCE [LARGE SCALE GENOMIC DNA]</scope>
    <source>
        <strain evidence="3 4">F1</strain>
    </source>
</reference>
<feature type="transmembrane region" description="Helical" evidence="2">
    <location>
        <begin position="12"/>
        <end position="30"/>
    </location>
</feature>
<keyword evidence="2" id="KW-1133">Transmembrane helix</keyword>
<dbReference type="AlphaFoldDB" id="A0A6C2TZW2"/>
<feature type="transmembrane region" description="Helical" evidence="2">
    <location>
        <begin position="36"/>
        <end position="56"/>
    </location>
</feature>
<evidence type="ECO:0000313" key="3">
    <source>
        <dbReference type="EMBL" id="VGO12891.1"/>
    </source>
</evidence>
<feature type="region of interest" description="Disordered" evidence="1">
    <location>
        <begin position="105"/>
        <end position="159"/>
    </location>
</feature>
<dbReference type="EMBL" id="CAAHFG010000001">
    <property type="protein sequence ID" value="VGO12891.1"/>
    <property type="molecule type" value="Genomic_DNA"/>
</dbReference>
<name>A0A6C2TZW2_PONDE</name>
<dbReference type="RefSeq" id="WP_136078518.1">
    <property type="nucleotide sequence ID" value="NZ_CAAHFG010000001.1"/>
</dbReference>
<gene>
    <name evidence="3" type="ORF">PDESU_01445</name>
</gene>
<keyword evidence="4" id="KW-1185">Reference proteome</keyword>
<evidence type="ECO:0000256" key="2">
    <source>
        <dbReference type="SAM" id="Phobius"/>
    </source>
</evidence>
<accession>A0A6C2TZW2</accession>
<organism evidence="3 4">
    <name type="scientific">Pontiella desulfatans</name>
    <dbReference type="NCBI Taxonomy" id="2750659"/>
    <lineage>
        <taxon>Bacteria</taxon>
        <taxon>Pseudomonadati</taxon>
        <taxon>Kiritimatiellota</taxon>
        <taxon>Kiritimatiellia</taxon>
        <taxon>Kiritimatiellales</taxon>
        <taxon>Pontiellaceae</taxon>
        <taxon>Pontiella</taxon>
    </lineage>
</organism>
<feature type="compositionally biased region" description="Low complexity" evidence="1">
    <location>
        <begin position="128"/>
        <end position="158"/>
    </location>
</feature>
<evidence type="ECO:0000313" key="4">
    <source>
        <dbReference type="Proteomes" id="UP000366872"/>
    </source>
</evidence>
<sequence length="286" mass="30750">MVSLKTGTPFKANVLQSVIVVGALVVSRIYMIEAGWASKLIVVLPALFLLSFLLVLQLLKTQIRSALLTAMVLVPLLLFMEQTALRLSIVATAGGQTFGQYMGLVPEPEPPEENGREPLPPIPRAEKTTPAIETAAAEEPVSPPEVVAEPSAVVDASPETVKTNELSQLHDEVKVVVKVKAAPATSTHQADPFVKVTTHLGVVLVPNDDSVMHEWIAAAHKLQLKGFVSLAGEVVILRNDGSMLRKGETWDLDMSGNTYTFQIDDVMQGKASMRAYGLNPIGAVQD</sequence>
<protein>
    <submittedName>
        <fullName evidence="3">Uncharacterized protein</fullName>
    </submittedName>
</protein>
<proteinExistence type="predicted"/>
<keyword evidence="2" id="KW-0812">Transmembrane</keyword>